<accession>A0A917SSZ0</accession>
<dbReference type="EMBL" id="BMNA01000002">
    <property type="protein sequence ID" value="GGL94065.1"/>
    <property type="molecule type" value="Genomic_DNA"/>
</dbReference>
<reference evidence="1" key="2">
    <citation type="submission" date="2020-09" db="EMBL/GenBank/DDBJ databases">
        <authorList>
            <person name="Sun Q."/>
            <person name="Zhou Y."/>
        </authorList>
    </citation>
    <scope>NUCLEOTIDE SEQUENCE</scope>
    <source>
        <strain evidence="1">CGMCC 4.7308</strain>
    </source>
</reference>
<evidence type="ECO:0000313" key="1">
    <source>
        <dbReference type="EMBL" id="GGL94065.1"/>
    </source>
</evidence>
<sequence length="95" mass="10590">MFDTLSGVLDDYMNAVPTPKGSVRPAGRSVPVIARFVLLDGSEEWRPCTAARWTDRAVLVSCGDRTFGQDYTWLPVEDVARVLRPGRPDDDRAHD</sequence>
<protein>
    <submittedName>
        <fullName evidence="1">Uncharacterized protein</fullName>
    </submittedName>
</protein>
<proteinExistence type="predicted"/>
<dbReference type="AlphaFoldDB" id="A0A917SSZ0"/>
<gene>
    <name evidence="1" type="ORF">GCM10011594_12410</name>
</gene>
<comment type="caution">
    <text evidence="1">The sequence shown here is derived from an EMBL/GenBank/DDBJ whole genome shotgun (WGS) entry which is preliminary data.</text>
</comment>
<evidence type="ECO:0000313" key="2">
    <source>
        <dbReference type="Proteomes" id="UP000655208"/>
    </source>
</evidence>
<name>A0A917SSZ0_9ACTN</name>
<reference evidence="1" key="1">
    <citation type="journal article" date="2014" name="Int. J. Syst. Evol. Microbiol.">
        <title>Complete genome sequence of Corynebacterium casei LMG S-19264T (=DSM 44701T), isolated from a smear-ripened cheese.</title>
        <authorList>
            <consortium name="US DOE Joint Genome Institute (JGI-PGF)"/>
            <person name="Walter F."/>
            <person name="Albersmeier A."/>
            <person name="Kalinowski J."/>
            <person name="Ruckert C."/>
        </authorList>
    </citation>
    <scope>NUCLEOTIDE SEQUENCE</scope>
    <source>
        <strain evidence="1">CGMCC 4.7308</strain>
    </source>
</reference>
<organism evidence="1 2">
    <name type="scientific">Nakamurella endophytica</name>
    <dbReference type="NCBI Taxonomy" id="1748367"/>
    <lineage>
        <taxon>Bacteria</taxon>
        <taxon>Bacillati</taxon>
        <taxon>Actinomycetota</taxon>
        <taxon>Actinomycetes</taxon>
        <taxon>Nakamurellales</taxon>
        <taxon>Nakamurellaceae</taxon>
        <taxon>Nakamurella</taxon>
    </lineage>
</organism>
<dbReference type="Proteomes" id="UP000655208">
    <property type="component" value="Unassembled WGS sequence"/>
</dbReference>
<keyword evidence="2" id="KW-1185">Reference proteome</keyword>